<dbReference type="InterPro" id="IPR037069">
    <property type="entry name" value="AcylCoA_DH/ox_N_sf"/>
</dbReference>
<dbReference type="SUPFAM" id="SSF47203">
    <property type="entry name" value="Acyl-CoA dehydrogenase C-terminal domain-like"/>
    <property type="match status" value="1"/>
</dbReference>
<evidence type="ECO:0000256" key="2">
    <source>
        <dbReference type="ARBA" id="ARBA00009347"/>
    </source>
</evidence>
<dbReference type="FunFam" id="1.20.140.10:FF:000004">
    <property type="entry name" value="Acyl-CoA dehydrogenase FadE25"/>
    <property type="match status" value="1"/>
</dbReference>
<keyword evidence="4 5" id="KW-0274">FAD</keyword>
<keyword evidence="5" id="KW-0560">Oxidoreductase</keyword>
<dbReference type="SUPFAM" id="SSF56645">
    <property type="entry name" value="Acyl-CoA dehydrogenase NM domain-like"/>
    <property type="match status" value="1"/>
</dbReference>
<dbReference type="EMBL" id="CP058649">
    <property type="protein sequence ID" value="QUI24302.1"/>
    <property type="molecule type" value="Genomic_DNA"/>
</dbReference>
<evidence type="ECO:0000313" key="9">
    <source>
        <dbReference type="EMBL" id="QUI24302.1"/>
    </source>
</evidence>
<protein>
    <submittedName>
        <fullName evidence="9">Acyl-CoA dehydrogenase family protein</fullName>
    </submittedName>
</protein>
<accession>A0A8J8MLZ5</accession>
<dbReference type="KEGG" id="vpy:HZI73_19260"/>
<keyword evidence="3 5" id="KW-0285">Flavoprotein</keyword>
<dbReference type="Gene3D" id="1.10.540.10">
    <property type="entry name" value="Acyl-CoA dehydrogenase/oxidase, N-terminal domain"/>
    <property type="match status" value="1"/>
</dbReference>
<name>A0A8J8MLZ5_9FIRM</name>
<evidence type="ECO:0000259" key="8">
    <source>
        <dbReference type="Pfam" id="PF02771"/>
    </source>
</evidence>
<dbReference type="AlphaFoldDB" id="A0A8J8MLZ5"/>
<feature type="domain" description="Acyl-CoA dehydrogenase/oxidase N-terminal" evidence="8">
    <location>
        <begin position="6"/>
        <end position="118"/>
    </location>
</feature>
<dbReference type="Gene3D" id="1.20.140.10">
    <property type="entry name" value="Butyryl-CoA Dehydrogenase, subunit A, domain 3"/>
    <property type="match status" value="1"/>
</dbReference>
<dbReference type="PIRSF" id="PIRSF016578">
    <property type="entry name" value="HsaA"/>
    <property type="match status" value="1"/>
</dbReference>
<feature type="domain" description="Acyl-CoA dehydrogenase/oxidase C-terminal" evidence="6">
    <location>
        <begin position="226"/>
        <end position="373"/>
    </location>
</feature>
<evidence type="ECO:0000256" key="3">
    <source>
        <dbReference type="ARBA" id="ARBA00022630"/>
    </source>
</evidence>
<evidence type="ECO:0000256" key="5">
    <source>
        <dbReference type="RuleBase" id="RU362125"/>
    </source>
</evidence>
<dbReference type="PANTHER" id="PTHR43884">
    <property type="entry name" value="ACYL-COA DEHYDROGENASE"/>
    <property type="match status" value="1"/>
</dbReference>
<dbReference type="InterPro" id="IPR009075">
    <property type="entry name" value="AcylCo_DH/oxidase_C"/>
</dbReference>
<dbReference type="Proteomes" id="UP000683246">
    <property type="component" value="Chromosome"/>
</dbReference>
<dbReference type="InterPro" id="IPR013786">
    <property type="entry name" value="AcylCoA_DH/ox_N"/>
</dbReference>
<dbReference type="InterPro" id="IPR036250">
    <property type="entry name" value="AcylCo_DH-like_C"/>
</dbReference>
<evidence type="ECO:0000259" key="7">
    <source>
        <dbReference type="Pfam" id="PF02770"/>
    </source>
</evidence>
<evidence type="ECO:0000256" key="1">
    <source>
        <dbReference type="ARBA" id="ARBA00001974"/>
    </source>
</evidence>
<dbReference type="GO" id="GO:0003995">
    <property type="term" value="F:acyl-CoA dehydrogenase activity"/>
    <property type="evidence" value="ECO:0007669"/>
    <property type="project" value="InterPro"/>
</dbReference>
<dbReference type="InterPro" id="IPR046373">
    <property type="entry name" value="Acyl-CoA_Oxase/DH_mid-dom_sf"/>
</dbReference>
<comment type="cofactor">
    <cofactor evidence="1 5">
        <name>FAD</name>
        <dbReference type="ChEBI" id="CHEBI:57692"/>
    </cofactor>
</comment>
<dbReference type="Pfam" id="PF02770">
    <property type="entry name" value="Acyl-CoA_dh_M"/>
    <property type="match status" value="1"/>
</dbReference>
<keyword evidence="10" id="KW-1185">Reference proteome</keyword>
<feature type="domain" description="Acyl-CoA oxidase/dehydrogenase middle" evidence="7">
    <location>
        <begin position="122"/>
        <end position="215"/>
    </location>
</feature>
<dbReference type="InterPro" id="IPR009100">
    <property type="entry name" value="AcylCoA_DH/oxidase_NM_dom_sf"/>
</dbReference>
<dbReference type="Gene3D" id="2.40.110.10">
    <property type="entry name" value="Butyryl-CoA Dehydrogenase, subunit A, domain 2"/>
    <property type="match status" value="1"/>
</dbReference>
<dbReference type="GO" id="GO:0050660">
    <property type="term" value="F:flavin adenine dinucleotide binding"/>
    <property type="evidence" value="ECO:0007669"/>
    <property type="project" value="InterPro"/>
</dbReference>
<sequence>MAIQLTPKEQGLFEEAKAFALKNLAPISADFENGNKLPKKVFELLSHHGYCGLLISQELGGQGLNFLESALIYEGLAHGCGTIAFMLQLHNNITYEIATYYATSEAVNTLVPDMVTGKKLTAFALTEESSGSDAASIQSYAEQKEDGYHIHGKKSWIANALDADYFNVIVKKESSNRDMLMLLVEKDTAGFTIGENKPRMGGNGLSCCDLTFHDCLVPKDRLLSENGFKEALRAIDVARIFVPAIAIGIASRAIDMTVTYLGKRIAFNKPIISNQGVKWALAQLSAEVEAGRWLVYHTASLMDSGDTVAIKAAMNKLFAVDLAMKVTTQCLQLFGANGYHKHSAIGRYMTFAKLLQIIDGTSEIQKIVIGRALERKVRPS</sequence>
<dbReference type="InterPro" id="IPR006089">
    <property type="entry name" value="Acyl-CoA_DH_CS"/>
</dbReference>
<dbReference type="Pfam" id="PF00441">
    <property type="entry name" value="Acyl-CoA_dh_1"/>
    <property type="match status" value="1"/>
</dbReference>
<evidence type="ECO:0000259" key="6">
    <source>
        <dbReference type="Pfam" id="PF00441"/>
    </source>
</evidence>
<organism evidence="9 10">
    <name type="scientific">Vallitalea pronyensis</name>
    <dbReference type="NCBI Taxonomy" id="1348613"/>
    <lineage>
        <taxon>Bacteria</taxon>
        <taxon>Bacillati</taxon>
        <taxon>Bacillota</taxon>
        <taxon>Clostridia</taxon>
        <taxon>Lachnospirales</taxon>
        <taxon>Vallitaleaceae</taxon>
        <taxon>Vallitalea</taxon>
    </lineage>
</organism>
<dbReference type="Pfam" id="PF02771">
    <property type="entry name" value="Acyl-CoA_dh_N"/>
    <property type="match status" value="1"/>
</dbReference>
<evidence type="ECO:0000313" key="10">
    <source>
        <dbReference type="Proteomes" id="UP000683246"/>
    </source>
</evidence>
<evidence type="ECO:0000256" key="4">
    <source>
        <dbReference type="ARBA" id="ARBA00022827"/>
    </source>
</evidence>
<gene>
    <name evidence="9" type="ORF">HZI73_19260</name>
</gene>
<comment type="similarity">
    <text evidence="2 5">Belongs to the acyl-CoA dehydrogenase family.</text>
</comment>
<proteinExistence type="inferred from homology"/>
<dbReference type="InterPro" id="IPR006091">
    <property type="entry name" value="Acyl-CoA_Oxase/DH_mid-dom"/>
</dbReference>
<dbReference type="PANTHER" id="PTHR43884:SF12">
    <property type="entry name" value="ISOVALERYL-COA DEHYDROGENASE, MITOCHONDRIAL-RELATED"/>
    <property type="match status" value="1"/>
</dbReference>
<reference evidence="9" key="1">
    <citation type="submission" date="2020-07" db="EMBL/GenBank/DDBJ databases">
        <title>Vallitalea pronyensis genome.</title>
        <authorList>
            <person name="Postec A."/>
        </authorList>
    </citation>
    <scope>NUCLEOTIDE SEQUENCE</scope>
    <source>
        <strain evidence="9">FatNI3</strain>
    </source>
</reference>
<dbReference type="RefSeq" id="WP_212694996.1">
    <property type="nucleotide sequence ID" value="NZ_CP058649.1"/>
</dbReference>
<dbReference type="PROSITE" id="PS00072">
    <property type="entry name" value="ACYL_COA_DH_1"/>
    <property type="match status" value="1"/>
</dbReference>